<dbReference type="AlphaFoldDB" id="A0A1C3L2P3"/>
<reference evidence="1 2" key="1">
    <citation type="submission" date="2016-06" db="EMBL/GenBank/DDBJ databases">
        <authorList>
            <consortium name="Pathogen Informatics"/>
        </authorList>
    </citation>
    <scope>NUCLEOTIDE SEQUENCE [LARGE SCALE GENOMIC DNA]</scope>
    <source>
        <strain evidence="1">PmlGA01</strain>
    </source>
</reference>
<name>A0A1C3L2P3_PLAMA</name>
<accession>A0A1C3L2P3</accession>
<evidence type="ECO:0008006" key="3">
    <source>
        <dbReference type="Google" id="ProtNLM"/>
    </source>
</evidence>
<dbReference type="Proteomes" id="UP000219799">
    <property type="component" value="Chromosome 14"/>
</dbReference>
<evidence type="ECO:0000313" key="2">
    <source>
        <dbReference type="Proteomes" id="UP000219799"/>
    </source>
</evidence>
<dbReference type="EMBL" id="LT594502">
    <property type="protein sequence ID" value="SBT80845.1"/>
    <property type="molecule type" value="Genomic_DNA"/>
</dbReference>
<evidence type="ECO:0000313" key="1">
    <source>
        <dbReference type="EMBL" id="SBT80845.1"/>
    </source>
</evidence>
<protein>
    <recommendedName>
        <fullName evidence="3">SNARE protein</fullName>
    </recommendedName>
</protein>
<organism evidence="1 2">
    <name type="scientific">Plasmodium malariae</name>
    <dbReference type="NCBI Taxonomy" id="5858"/>
    <lineage>
        <taxon>Eukaryota</taxon>
        <taxon>Sar</taxon>
        <taxon>Alveolata</taxon>
        <taxon>Apicomplexa</taxon>
        <taxon>Aconoidasida</taxon>
        <taxon>Haemosporida</taxon>
        <taxon>Plasmodiidae</taxon>
        <taxon>Plasmodium</taxon>
        <taxon>Plasmodium (Plasmodium)</taxon>
    </lineage>
</organism>
<dbReference type="VEuPathDB" id="PlasmoDB:PmUG01_14050500"/>
<sequence length="101" mass="11838">MDNYDMHTSNNFDLTMSNNSNKIVDTDKLAMENKYNSNYIRKLSMNDNFVNTDLQISYMENEIQNRIKDLDASLGKKFENKCDAVLNRIEKLLSCDFLSEH</sequence>
<proteinExistence type="predicted"/>
<gene>
    <name evidence="1" type="primary">PmlGA01_140034300</name>
    <name evidence="1" type="ORF">PMLGA01_140034300</name>
</gene>